<feature type="transmembrane region" description="Helical" evidence="9">
    <location>
        <begin position="287"/>
        <end position="309"/>
    </location>
</feature>
<evidence type="ECO:0000256" key="8">
    <source>
        <dbReference type="SAM" id="MobiDB-lite"/>
    </source>
</evidence>
<feature type="compositionally biased region" description="Polar residues" evidence="8">
    <location>
        <begin position="16"/>
        <end position="26"/>
    </location>
</feature>
<dbReference type="GeneID" id="98148270"/>
<comment type="subcellular location">
    <subcellularLocation>
        <location evidence="1">Cell membrane</location>
        <topology evidence="1">Multi-pass membrane protein</topology>
    </subcellularLocation>
</comment>
<feature type="transmembrane region" description="Helical" evidence="9">
    <location>
        <begin position="467"/>
        <end position="489"/>
    </location>
</feature>
<gene>
    <name evidence="10" type="ORF">BJX67DRAFT_382246</name>
</gene>
<comment type="similarity">
    <text evidence="2">Belongs to the multi antimicrobial extrusion (MATE) (TC 2.A.66.1) family.</text>
</comment>
<accession>A0ABR4LP27</accession>
<feature type="transmembrane region" description="Helical" evidence="9">
    <location>
        <begin position="231"/>
        <end position="251"/>
    </location>
</feature>
<evidence type="ECO:0000313" key="10">
    <source>
        <dbReference type="EMBL" id="KAL2866147.1"/>
    </source>
</evidence>
<evidence type="ECO:0000256" key="5">
    <source>
        <dbReference type="ARBA" id="ARBA00022692"/>
    </source>
</evidence>
<feature type="transmembrane region" description="Helical" evidence="9">
    <location>
        <begin position="315"/>
        <end position="336"/>
    </location>
</feature>
<evidence type="ECO:0000256" key="1">
    <source>
        <dbReference type="ARBA" id="ARBA00004651"/>
    </source>
</evidence>
<dbReference type="Pfam" id="PF01554">
    <property type="entry name" value="MatE"/>
    <property type="match status" value="1"/>
</dbReference>
<dbReference type="Proteomes" id="UP001610432">
    <property type="component" value="Unassembled WGS sequence"/>
</dbReference>
<feature type="transmembrane region" description="Helical" evidence="9">
    <location>
        <begin position="49"/>
        <end position="69"/>
    </location>
</feature>
<keyword evidence="11" id="KW-1185">Reference proteome</keyword>
<evidence type="ECO:0000256" key="9">
    <source>
        <dbReference type="SAM" id="Phobius"/>
    </source>
</evidence>
<keyword evidence="6 9" id="KW-1133">Transmembrane helix</keyword>
<evidence type="ECO:0000256" key="2">
    <source>
        <dbReference type="ARBA" id="ARBA00010199"/>
    </source>
</evidence>
<dbReference type="InterPro" id="IPR052031">
    <property type="entry name" value="Membrane_Transporter-Flippase"/>
</dbReference>
<dbReference type="PANTHER" id="PTHR43549:SF2">
    <property type="entry name" value="MULTIDRUG RESISTANCE PROTEIN NORM-RELATED"/>
    <property type="match status" value="1"/>
</dbReference>
<proteinExistence type="inferred from homology"/>
<dbReference type="PANTHER" id="PTHR43549">
    <property type="entry name" value="MULTIDRUG RESISTANCE PROTEIN YPNP-RELATED"/>
    <property type="match status" value="1"/>
</dbReference>
<dbReference type="InterPro" id="IPR002528">
    <property type="entry name" value="MATE_fam"/>
</dbReference>
<feature type="transmembrane region" description="Helical" evidence="9">
    <location>
        <begin position="166"/>
        <end position="183"/>
    </location>
</feature>
<comment type="caution">
    <text evidence="10">The sequence shown here is derived from an EMBL/GenBank/DDBJ whole genome shotgun (WGS) entry which is preliminary data.</text>
</comment>
<sequence>MAPNMEANHVEGLAGQATTPTDTDSPPNHPNPFSLKWTIGEKWWHRSNYAGALLFNTAAFILPALYGTLVKIWIAKINSSLVVTTDVYTYIGTVAEVINEGLPRAVWVTIADKDTRSLKARLGLAYTLIVFQAILGLLMSIIFVGAARQFSSTFVPHDVREASITYIRISAFSALSSAVEVAVSNATRALDQPDVPLVISSIKVVINIILDFLIVSTFHVGTWTPDINMQAGIRLTCDMVAAASGLLYFLFTVSFRRNADAPTIRGFLVLLKPGSITFIESAVRNTLYLWLVAGVVSMSADYATAWGVFSTIRWGLIMVPVQAAEATTLTFVGHAWGKLKQRTDMQRWSWLSLYMVIRPALLSVALVLTIEILLLIFMSLYGCESFAFWLSNSRPVAKLVEKMWRTIDWCYILYATSTQLSAILLATRTSWYLAQSLISNVFYVLPWAIVCQVVDLNQTNAWTYHSLVFGGSLVFSFVEIVIVDGVWVWRFRRGVLGVDKDLIRASFSGF</sequence>
<evidence type="ECO:0000256" key="3">
    <source>
        <dbReference type="ARBA" id="ARBA00022448"/>
    </source>
</evidence>
<keyword evidence="3" id="KW-0813">Transport</keyword>
<feature type="region of interest" description="Disordered" evidence="8">
    <location>
        <begin position="1"/>
        <end position="31"/>
    </location>
</feature>
<dbReference type="EMBL" id="JBFXLQ010000027">
    <property type="protein sequence ID" value="KAL2866147.1"/>
    <property type="molecule type" value="Genomic_DNA"/>
</dbReference>
<dbReference type="RefSeq" id="XP_070885126.1">
    <property type="nucleotide sequence ID" value="XM_071033198.1"/>
</dbReference>
<keyword evidence="7 9" id="KW-0472">Membrane</keyword>
<organism evidence="10 11">
    <name type="scientific">Aspergillus lucknowensis</name>
    <dbReference type="NCBI Taxonomy" id="176173"/>
    <lineage>
        <taxon>Eukaryota</taxon>
        <taxon>Fungi</taxon>
        <taxon>Dikarya</taxon>
        <taxon>Ascomycota</taxon>
        <taxon>Pezizomycotina</taxon>
        <taxon>Eurotiomycetes</taxon>
        <taxon>Eurotiomycetidae</taxon>
        <taxon>Eurotiales</taxon>
        <taxon>Aspergillaceae</taxon>
        <taxon>Aspergillus</taxon>
        <taxon>Aspergillus subgen. Nidulantes</taxon>
    </lineage>
</organism>
<evidence type="ECO:0000256" key="4">
    <source>
        <dbReference type="ARBA" id="ARBA00022475"/>
    </source>
</evidence>
<reference evidence="10 11" key="1">
    <citation type="submission" date="2024-07" db="EMBL/GenBank/DDBJ databases">
        <title>Section-level genome sequencing and comparative genomics of Aspergillus sections Usti and Cavernicolus.</title>
        <authorList>
            <consortium name="Lawrence Berkeley National Laboratory"/>
            <person name="Nybo J.L."/>
            <person name="Vesth T.C."/>
            <person name="Theobald S."/>
            <person name="Frisvad J.C."/>
            <person name="Larsen T.O."/>
            <person name="Kjaerboelling I."/>
            <person name="Rothschild-Mancinelli K."/>
            <person name="Lyhne E.K."/>
            <person name="Kogle M.E."/>
            <person name="Barry K."/>
            <person name="Clum A."/>
            <person name="Na H."/>
            <person name="Ledsgaard L."/>
            <person name="Lin J."/>
            <person name="Lipzen A."/>
            <person name="Kuo A."/>
            <person name="Riley R."/>
            <person name="Mondo S."/>
            <person name="Labutti K."/>
            <person name="Haridas S."/>
            <person name="Pangalinan J."/>
            <person name="Salamov A.A."/>
            <person name="Simmons B.A."/>
            <person name="Magnuson J.K."/>
            <person name="Chen J."/>
            <person name="Drula E."/>
            <person name="Henrissat B."/>
            <person name="Wiebenga A."/>
            <person name="Lubbers R.J."/>
            <person name="Gomes A.C."/>
            <person name="Macurrencykelacurrency M.R."/>
            <person name="Stajich J."/>
            <person name="Grigoriev I.V."/>
            <person name="Mortensen U.H."/>
            <person name="De Vries R.P."/>
            <person name="Baker S.E."/>
            <person name="Andersen M.R."/>
        </authorList>
    </citation>
    <scope>NUCLEOTIDE SEQUENCE [LARGE SCALE GENOMIC DNA]</scope>
    <source>
        <strain evidence="10 11">CBS 449.75</strain>
    </source>
</reference>
<keyword evidence="4" id="KW-1003">Cell membrane</keyword>
<feature type="transmembrane region" description="Helical" evidence="9">
    <location>
        <begin position="123"/>
        <end position="146"/>
    </location>
</feature>
<evidence type="ECO:0000313" key="11">
    <source>
        <dbReference type="Proteomes" id="UP001610432"/>
    </source>
</evidence>
<protein>
    <submittedName>
        <fullName evidence="10">Uncharacterized protein</fullName>
    </submittedName>
</protein>
<evidence type="ECO:0000256" key="7">
    <source>
        <dbReference type="ARBA" id="ARBA00023136"/>
    </source>
</evidence>
<feature type="transmembrane region" description="Helical" evidence="9">
    <location>
        <begin position="437"/>
        <end position="455"/>
    </location>
</feature>
<keyword evidence="5 9" id="KW-0812">Transmembrane</keyword>
<feature type="transmembrane region" description="Helical" evidence="9">
    <location>
        <begin position="195"/>
        <end position="219"/>
    </location>
</feature>
<evidence type="ECO:0000256" key="6">
    <source>
        <dbReference type="ARBA" id="ARBA00022989"/>
    </source>
</evidence>
<name>A0ABR4LP27_9EURO</name>